<sequence>MTSSTALSLLLLGLAGVTAVVLQFILLKVISNVDTQDLENMFTNSAKLVTNNISEGIDLWVNDTNDYIMLQQDTINDDLVGWVNTSTTAVNTTVSDFVDEMNDKIKDIFGDTTLYDIVQGVVGCVVTRHLENVEKAMTWISDNAHVTFPTIDRDNLTRTITDDSDGGGELSDKIDDQVKKLQDKFKTVRNKIVKQYKKSLMIELWIALALIFTWLFLFILAFMILLINKKLLVEKLNNEKTPIIDDDIPLTPVMTSEKKHIYDTPEKQSFYWPWND</sequence>
<dbReference type="EMBL" id="BSXS01011126">
    <property type="protein sequence ID" value="GME99745.1"/>
    <property type="molecule type" value="Genomic_DNA"/>
</dbReference>
<protein>
    <submittedName>
        <fullName evidence="1">Unnamed protein product</fullName>
    </submittedName>
</protein>
<comment type="caution">
    <text evidence="1">The sequence shown here is derived from an EMBL/GenBank/DDBJ whole genome shotgun (WGS) entry which is preliminary data.</text>
</comment>
<dbReference type="Proteomes" id="UP001165064">
    <property type="component" value="Unassembled WGS sequence"/>
</dbReference>
<gene>
    <name evidence="1" type="ORF">Amon02_001081400</name>
</gene>
<reference evidence="1" key="1">
    <citation type="submission" date="2023-04" db="EMBL/GenBank/DDBJ databases">
        <title>Ambrosiozyma monospora NBRC 10751.</title>
        <authorList>
            <person name="Ichikawa N."/>
            <person name="Sato H."/>
            <person name="Tonouchi N."/>
        </authorList>
    </citation>
    <scope>NUCLEOTIDE SEQUENCE</scope>
    <source>
        <strain evidence="1">NBRC 10751</strain>
    </source>
</reference>
<organism evidence="1 2">
    <name type="scientific">Ambrosiozyma monospora</name>
    <name type="common">Yeast</name>
    <name type="synonym">Endomycopsis monosporus</name>
    <dbReference type="NCBI Taxonomy" id="43982"/>
    <lineage>
        <taxon>Eukaryota</taxon>
        <taxon>Fungi</taxon>
        <taxon>Dikarya</taxon>
        <taxon>Ascomycota</taxon>
        <taxon>Saccharomycotina</taxon>
        <taxon>Pichiomycetes</taxon>
        <taxon>Pichiales</taxon>
        <taxon>Pichiaceae</taxon>
        <taxon>Ambrosiozyma</taxon>
    </lineage>
</organism>
<accession>A0ACB5U2L2</accession>
<name>A0ACB5U2L2_AMBMO</name>
<evidence type="ECO:0000313" key="1">
    <source>
        <dbReference type="EMBL" id="GME99745.1"/>
    </source>
</evidence>
<proteinExistence type="predicted"/>
<keyword evidence="2" id="KW-1185">Reference proteome</keyword>
<evidence type="ECO:0000313" key="2">
    <source>
        <dbReference type="Proteomes" id="UP001165064"/>
    </source>
</evidence>